<dbReference type="Proteomes" id="UP000030746">
    <property type="component" value="Unassembled WGS sequence"/>
</dbReference>
<protein>
    <recommendedName>
        <fullName evidence="2">C-type lectin domain-containing protein</fullName>
    </recommendedName>
</protein>
<dbReference type="CTD" id="20249461"/>
<dbReference type="PROSITE" id="PS50041">
    <property type="entry name" value="C_TYPE_LECTIN_2"/>
    <property type="match status" value="1"/>
</dbReference>
<feature type="chain" id="PRO_5004716843" description="C-type lectin domain-containing protein" evidence="1">
    <location>
        <begin position="18"/>
        <end position="157"/>
    </location>
</feature>
<dbReference type="HOGENOM" id="CLU_049894_10_0_1"/>
<gene>
    <name evidence="3" type="ORF">LOTGIDRAFT_234170</name>
</gene>
<sequence length="157" mass="17740">MLQLVLSLIFISSAVYGQSCPNGYIRHDKSCYAVVTNPTATWPHAQAYCDGANGHLVTFETEAERSYVHNYIQNRFGPTNKYYWIGGVNYIDGSWVWMNNLTAVNLNWATGEPTRNSNEHCLLMVATEFGKYADNTCEDVSSQDTNHHPYVCEKEVS</sequence>
<dbReference type="PANTHER" id="PTHR22803">
    <property type="entry name" value="MANNOSE, PHOSPHOLIPASE, LECTIN RECEPTOR RELATED"/>
    <property type="match status" value="1"/>
</dbReference>
<dbReference type="OMA" id="ERPFNPP"/>
<dbReference type="Pfam" id="PF00059">
    <property type="entry name" value="Lectin_C"/>
    <property type="match status" value="1"/>
</dbReference>
<dbReference type="EMBL" id="KB202544">
    <property type="protein sequence ID" value="ESO89785.1"/>
    <property type="molecule type" value="Genomic_DNA"/>
</dbReference>
<evidence type="ECO:0000259" key="2">
    <source>
        <dbReference type="PROSITE" id="PS50041"/>
    </source>
</evidence>
<dbReference type="SUPFAM" id="SSF56436">
    <property type="entry name" value="C-type lectin-like"/>
    <property type="match status" value="1"/>
</dbReference>
<dbReference type="InterPro" id="IPR016186">
    <property type="entry name" value="C-type_lectin-like/link_sf"/>
</dbReference>
<proteinExistence type="predicted"/>
<dbReference type="AlphaFoldDB" id="V4A466"/>
<evidence type="ECO:0000313" key="4">
    <source>
        <dbReference type="Proteomes" id="UP000030746"/>
    </source>
</evidence>
<dbReference type="SMART" id="SM00034">
    <property type="entry name" value="CLECT"/>
    <property type="match status" value="1"/>
</dbReference>
<dbReference type="InterPro" id="IPR016187">
    <property type="entry name" value="CTDL_fold"/>
</dbReference>
<feature type="signal peptide" evidence="1">
    <location>
        <begin position="1"/>
        <end position="17"/>
    </location>
</feature>
<dbReference type="InterPro" id="IPR050111">
    <property type="entry name" value="C-type_lectin/snaclec_domain"/>
</dbReference>
<dbReference type="GeneID" id="20249461"/>
<dbReference type="InterPro" id="IPR001304">
    <property type="entry name" value="C-type_lectin-like"/>
</dbReference>
<keyword evidence="4" id="KW-1185">Reference proteome</keyword>
<accession>V4A466</accession>
<evidence type="ECO:0000256" key="1">
    <source>
        <dbReference type="SAM" id="SignalP"/>
    </source>
</evidence>
<dbReference type="Gene3D" id="3.10.100.10">
    <property type="entry name" value="Mannose-Binding Protein A, subunit A"/>
    <property type="match status" value="1"/>
</dbReference>
<dbReference type="OrthoDB" id="6046583at2759"/>
<organism evidence="3 4">
    <name type="scientific">Lottia gigantea</name>
    <name type="common">Giant owl limpet</name>
    <dbReference type="NCBI Taxonomy" id="225164"/>
    <lineage>
        <taxon>Eukaryota</taxon>
        <taxon>Metazoa</taxon>
        <taxon>Spiralia</taxon>
        <taxon>Lophotrochozoa</taxon>
        <taxon>Mollusca</taxon>
        <taxon>Gastropoda</taxon>
        <taxon>Patellogastropoda</taxon>
        <taxon>Lottioidea</taxon>
        <taxon>Lottiidae</taxon>
        <taxon>Lottia</taxon>
    </lineage>
</organism>
<reference evidence="3 4" key="1">
    <citation type="journal article" date="2013" name="Nature">
        <title>Insights into bilaterian evolution from three spiralian genomes.</title>
        <authorList>
            <person name="Simakov O."/>
            <person name="Marletaz F."/>
            <person name="Cho S.J."/>
            <person name="Edsinger-Gonzales E."/>
            <person name="Havlak P."/>
            <person name="Hellsten U."/>
            <person name="Kuo D.H."/>
            <person name="Larsson T."/>
            <person name="Lv J."/>
            <person name="Arendt D."/>
            <person name="Savage R."/>
            <person name="Osoegawa K."/>
            <person name="de Jong P."/>
            <person name="Grimwood J."/>
            <person name="Chapman J.A."/>
            <person name="Shapiro H."/>
            <person name="Aerts A."/>
            <person name="Otillar R.P."/>
            <person name="Terry A.Y."/>
            <person name="Boore J.L."/>
            <person name="Grigoriev I.V."/>
            <person name="Lindberg D.R."/>
            <person name="Seaver E.C."/>
            <person name="Weisblat D.A."/>
            <person name="Putnam N.H."/>
            <person name="Rokhsar D.S."/>
        </authorList>
    </citation>
    <scope>NUCLEOTIDE SEQUENCE [LARGE SCALE GENOMIC DNA]</scope>
</reference>
<name>V4A466_LOTGI</name>
<dbReference type="RefSeq" id="XP_009059572.1">
    <property type="nucleotide sequence ID" value="XM_009061324.1"/>
</dbReference>
<feature type="domain" description="C-type lectin" evidence="2">
    <location>
        <begin position="27"/>
        <end position="138"/>
    </location>
</feature>
<dbReference type="CDD" id="cd00037">
    <property type="entry name" value="CLECT"/>
    <property type="match status" value="1"/>
</dbReference>
<evidence type="ECO:0000313" key="3">
    <source>
        <dbReference type="EMBL" id="ESO89785.1"/>
    </source>
</evidence>
<keyword evidence="1" id="KW-0732">Signal</keyword>
<dbReference type="KEGG" id="lgi:LOTGIDRAFT_234170"/>